<keyword evidence="1" id="KW-0812">Transmembrane</keyword>
<evidence type="ECO:0000256" key="1">
    <source>
        <dbReference type="SAM" id="Phobius"/>
    </source>
</evidence>
<reference evidence="2 3" key="1">
    <citation type="submission" date="2019-08" db="EMBL/GenBank/DDBJ databases">
        <title>In-depth cultivation of the pig gut microbiome towards novel bacterial diversity and tailored functional studies.</title>
        <authorList>
            <person name="Wylensek D."/>
            <person name="Hitch T.C.A."/>
            <person name="Clavel T."/>
        </authorList>
    </citation>
    <scope>NUCLEOTIDE SEQUENCE [LARGE SCALE GENOMIC DNA]</scope>
    <source>
        <strain evidence="2 3">BSM-380-WT-5A</strain>
    </source>
</reference>
<accession>A0A7X2P577</accession>
<keyword evidence="1" id="KW-1133">Transmembrane helix</keyword>
<evidence type="ECO:0008006" key="4">
    <source>
        <dbReference type="Google" id="ProtNLM"/>
    </source>
</evidence>
<dbReference type="Proteomes" id="UP000440513">
    <property type="component" value="Unassembled WGS sequence"/>
</dbReference>
<keyword evidence="3" id="KW-1185">Reference proteome</keyword>
<sequence>MYRKQQKSIIKHMDFLILDILMLIISYIAATIIRDGWHSLRANAAFLTMLGVLILLQVMVALQGNNYNDILRRGYLVELKCVLIQNAIVLAAAFTFMFITKSQPKYSRLVFGYLLIINTLLTYGAHLIWKRVVRGRMVNSKERTHLLVISEYAGLEACIRRLQSEWYKEYKITGVVVYDRQMKGDVINNISVVADMDELFQYLKKEVVDEVFLNIDGNNQERLTITEDLLEMGITVHININMDLGQGQLPNPIVHNMSGCAVLTTSIKTATFYQMVAKRMMDIAGVVVVYK</sequence>
<dbReference type="RefSeq" id="WP_154432639.1">
    <property type="nucleotide sequence ID" value="NZ_VUMS01000019.1"/>
</dbReference>
<proteinExistence type="predicted"/>
<dbReference type="Gene3D" id="3.40.50.720">
    <property type="entry name" value="NAD(P)-binding Rossmann-like Domain"/>
    <property type="match status" value="1"/>
</dbReference>
<dbReference type="EMBL" id="VUMS01000019">
    <property type="protein sequence ID" value="MST67197.1"/>
    <property type="molecule type" value="Genomic_DNA"/>
</dbReference>
<keyword evidence="1" id="KW-0472">Membrane</keyword>
<feature type="transmembrane region" description="Helical" evidence="1">
    <location>
        <begin position="45"/>
        <end position="62"/>
    </location>
</feature>
<feature type="transmembrane region" description="Helical" evidence="1">
    <location>
        <begin position="12"/>
        <end position="33"/>
    </location>
</feature>
<dbReference type="InterPro" id="IPR051203">
    <property type="entry name" value="Polysaccharide_Synthase-Rel"/>
</dbReference>
<evidence type="ECO:0000313" key="2">
    <source>
        <dbReference type="EMBL" id="MST67197.1"/>
    </source>
</evidence>
<dbReference type="PANTHER" id="PTHR43318:SF2">
    <property type="entry name" value="UDP-N-ACETYLGLUCOSAMINE 4,6-DEHYDRATASE (INVERTING)"/>
    <property type="match status" value="1"/>
</dbReference>
<organism evidence="2 3">
    <name type="scientific">Oliverpabstia intestinalis</name>
    <dbReference type="NCBI Taxonomy" id="2606633"/>
    <lineage>
        <taxon>Bacteria</taxon>
        <taxon>Bacillati</taxon>
        <taxon>Bacillota</taxon>
        <taxon>Clostridia</taxon>
        <taxon>Lachnospirales</taxon>
        <taxon>Lachnospiraceae</taxon>
        <taxon>Oliverpabstia</taxon>
    </lineage>
</organism>
<dbReference type="Pfam" id="PF13727">
    <property type="entry name" value="CoA_binding_3"/>
    <property type="match status" value="1"/>
</dbReference>
<gene>
    <name evidence="2" type="ORF">FYJ57_10815</name>
</gene>
<dbReference type="PANTHER" id="PTHR43318">
    <property type="entry name" value="UDP-N-ACETYLGLUCOSAMINE 4,6-DEHYDRATASE"/>
    <property type="match status" value="1"/>
</dbReference>
<feature type="transmembrane region" description="Helical" evidence="1">
    <location>
        <begin position="111"/>
        <end position="129"/>
    </location>
</feature>
<dbReference type="AlphaFoldDB" id="A0A7X2P577"/>
<name>A0A7X2P577_9FIRM</name>
<protein>
    <recommendedName>
        <fullName evidence="4">Sugar transferase</fullName>
    </recommendedName>
</protein>
<comment type="caution">
    <text evidence="2">The sequence shown here is derived from an EMBL/GenBank/DDBJ whole genome shotgun (WGS) entry which is preliminary data.</text>
</comment>
<feature type="transmembrane region" description="Helical" evidence="1">
    <location>
        <begin position="74"/>
        <end position="99"/>
    </location>
</feature>
<evidence type="ECO:0000313" key="3">
    <source>
        <dbReference type="Proteomes" id="UP000440513"/>
    </source>
</evidence>